<comment type="caution">
    <text evidence="9">The sequence shown here is derived from an EMBL/GenBank/DDBJ whole genome shotgun (WGS) entry which is preliminary data.</text>
</comment>
<dbReference type="HAMAP" id="MF_00717">
    <property type="entry name" value="PSII_PsbY"/>
    <property type="match status" value="1"/>
</dbReference>
<keyword evidence="5" id="KW-0793">Thylakoid</keyword>
<sequence length="60" mass="6642">MPAPAWAARASDEDDEGFDVRIIAVLALPLFAISWALFNVWRVAFRQVVRQGENAKGNAL</sequence>
<evidence type="ECO:0000256" key="1">
    <source>
        <dbReference type="ARBA" id="ARBA00004370"/>
    </source>
</evidence>
<evidence type="ECO:0000313" key="10">
    <source>
        <dbReference type="Proteomes" id="UP000601435"/>
    </source>
</evidence>
<evidence type="ECO:0000256" key="2">
    <source>
        <dbReference type="ARBA" id="ARBA00022531"/>
    </source>
</evidence>
<comment type="subcellular location">
    <subcellularLocation>
        <location evidence="1">Membrane</location>
    </subcellularLocation>
</comment>
<dbReference type="InterPro" id="IPR009388">
    <property type="entry name" value="PSII_PsbY"/>
</dbReference>
<keyword evidence="10" id="KW-1185">Reference proteome</keyword>
<protein>
    <submittedName>
        <fullName evidence="9">Kif3b protein</fullName>
    </submittedName>
</protein>
<reference evidence="9" key="1">
    <citation type="submission" date="2021-02" db="EMBL/GenBank/DDBJ databases">
        <authorList>
            <person name="Dougan E. K."/>
            <person name="Rhodes N."/>
            <person name="Thang M."/>
            <person name="Chan C."/>
        </authorList>
    </citation>
    <scope>NUCLEOTIDE SEQUENCE</scope>
</reference>
<name>A0A813C4Q0_9DINO</name>
<dbReference type="EMBL" id="CAJNJA010084297">
    <property type="protein sequence ID" value="CAE7936853.1"/>
    <property type="molecule type" value="Genomic_DNA"/>
</dbReference>
<dbReference type="Proteomes" id="UP000601435">
    <property type="component" value="Unassembled WGS sequence"/>
</dbReference>
<dbReference type="GO" id="GO:0030145">
    <property type="term" value="F:manganese ion binding"/>
    <property type="evidence" value="ECO:0007669"/>
    <property type="project" value="InterPro"/>
</dbReference>
<dbReference type="Pfam" id="PF06298">
    <property type="entry name" value="PsbY"/>
    <property type="match status" value="1"/>
</dbReference>
<evidence type="ECO:0000256" key="7">
    <source>
        <dbReference type="ARBA" id="ARBA00023276"/>
    </source>
</evidence>
<keyword evidence="4 8" id="KW-1133">Transmembrane helix</keyword>
<keyword evidence="3 8" id="KW-0812">Transmembrane</keyword>
<evidence type="ECO:0000256" key="4">
    <source>
        <dbReference type="ARBA" id="ARBA00022989"/>
    </source>
</evidence>
<accession>A0A813C4Q0</accession>
<dbReference type="GO" id="GO:0015979">
    <property type="term" value="P:photosynthesis"/>
    <property type="evidence" value="ECO:0007669"/>
    <property type="project" value="UniProtKB-KW"/>
</dbReference>
<organism evidence="9 10">
    <name type="scientific">Symbiodinium necroappetens</name>
    <dbReference type="NCBI Taxonomy" id="1628268"/>
    <lineage>
        <taxon>Eukaryota</taxon>
        <taxon>Sar</taxon>
        <taxon>Alveolata</taxon>
        <taxon>Dinophyceae</taxon>
        <taxon>Suessiales</taxon>
        <taxon>Symbiodiniaceae</taxon>
        <taxon>Symbiodinium</taxon>
    </lineage>
</organism>
<dbReference type="AlphaFoldDB" id="A0A813C4Q0"/>
<gene>
    <name evidence="9" type="primary">Kif3b</name>
    <name evidence="9" type="ORF">SNEC2469_LOCUS32816</name>
</gene>
<evidence type="ECO:0000313" key="9">
    <source>
        <dbReference type="EMBL" id="CAE7936853.1"/>
    </source>
</evidence>
<keyword evidence="2" id="KW-0602">Photosynthesis</keyword>
<feature type="transmembrane region" description="Helical" evidence="8">
    <location>
        <begin position="20"/>
        <end position="41"/>
    </location>
</feature>
<dbReference type="GO" id="GO:0009523">
    <property type="term" value="C:photosystem II"/>
    <property type="evidence" value="ECO:0007669"/>
    <property type="project" value="UniProtKB-KW"/>
</dbReference>
<dbReference type="OrthoDB" id="443709at2759"/>
<evidence type="ECO:0000256" key="3">
    <source>
        <dbReference type="ARBA" id="ARBA00022692"/>
    </source>
</evidence>
<proteinExistence type="inferred from homology"/>
<evidence type="ECO:0000256" key="6">
    <source>
        <dbReference type="ARBA" id="ARBA00023136"/>
    </source>
</evidence>
<evidence type="ECO:0000256" key="8">
    <source>
        <dbReference type="SAM" id="Phobius"/>
    </source>
</evidence>
<keyword evidence="7" id="KW-0604">Photosystem II</keyword>
<evidence type="ECO:0000256" key="5">
    <source>
        <dbReference type="ARBA" id="ARBA00023078"/>
    </source>
</evidence>
<keyword evidence="6 8" id="KW-0472">Membrane</keyword>